<dbReference type="Pfam" id="PF04909">
    <property type="entry name" value="Amidohydro_2"/>
    <property type="match status" value="1"/>
</dbReference>
<dbReference type="GO" id="GO:0102998">
    <property type="term" value="F:4-sulfomuconolactone hydrolase activity"/>
    <property type="evidence" value="ECO:0007669"/>
    <property type="project" value="UniProtKB-EC"/>
</dbReference>
<gene>
    <name evidence="2" type="ORF">TRL7639_00455</name>
</gene>
<dbReference type="EC" id="3.1.1.92" evidence="2"/>
<dbReference type="InterPro" id="IPR006680">
    <property type="entry name" value="Amidohydro-rel"/>
</dbReference>
<protein>
    <submittedName>
        <fullName evidence="2">4-sulfomuconolactone hydrolase</fullName>
        <ecNumber evidence="2">3.1.1.92</ecNumber>
    </submittedName>
</protein>
<reference evidence="2 3" key="1">
    <citation type="submission" date="2017-03" db="EMBL/GenBank/DDBJ databases">
        <authorList>
            <person name="Afonso C.L."/>
            <person name="Miller P.J."/>
            <person name="Scott M.A."/>
            <person name="Spackman E."/>
            <person name="Goraichik I."/>
            <person name="Dimitrov K.M."/>
            <person name="Suarez D.L."/>
            <person name="Swayne D.E."/>
        </authorList>
    </citation>
    <scope>NUCLEOTIDE SEQUENCE [LARGE SCALE GENOMIC DNA]</scope>
    <source>
        <strain evidence="2 3">CECT 7639</strain>
    </source>
</reference>
<dbReference type="Proteomes" id="UP000193077">
    <property type="component" value="Unassembled WGS sequence"/>
</dbReference>
<evidence type="ECO:0000259" key="1">
    <source>
        <dbReference type="Pfam" id="PF04909"/>
    </source>
</evidence>
<sequence>MTSAERQIPNCAGPVFASRPATFTPPLLACDCHAHVFGPLDQFPMVPDRLYTPPEASLADYTHLLDTLGFQRGVIVQPSVYGTDNRATLEATASDPDKFRAVVVVDGSIALDQLQSYHQQGARGVRCNLLFSGDKAMQDVRRIADKIAPLDWHLQVLLDVSTFTNVHHVFSNLPVQTVFDHMGHFPADKGINDPGFRDLLRLMGEGKAWAKLSGAYRFTGMYQTPYQDVVPIAQALVAANPNHVVFGTDWPHPHIPVAMPDDGALLSELLEWAPDQATRDAILVDNPARLYGF</sequence>
<dbReference type="Gene3D" id="3.20.20.140">
    <property type="entry name" value="Metal-dependent hydrolases"/>
    <property type="match status" value="1"/>
</dbReference>
<evidence type="ECO:0000313" key="2">
    <source>
        <dbReference type="EMBL" id="SLN19707.1"/>
    </source>
</evidence>
<keyword evidence="2" id="KW-0378">Hydrolase</keyword>
<dbReference type="SUPFAM" id="SSF51556">
    <property type="entry name" value="Metallo-dependent hydrolases"/>
    <property type="match status" value="1"/>
</dbReference>
<evidence type="ECO:0000313" key="3">
    <source>
        <dbReference type="Proteomes" id="UP000193077"/>
    </source>
</evidence>
<dbReference type="InterPro" id="IPR032466">
    <property type="entry name" value="Metal_Hydrolase"/>
</dbReference>
<dbReference type="OrthoDB" id="9787654at2"/>
<dbReference type="PANTHER" id="PTHR35563">
    <property type="entry name" value="BARREL METAL-DEPENDENT HYDROLASE, PUTATIVE (AFU_ORTHOLOGUE AFUA_1G16240)-RELATED"/>
    <property type="match status" value="1"/>
</dbReference>
<dbReference type="RefSeq" id="WP_085794176.1">
    <property type="nucleotide sequence ID" value="NZ_FWFO01000001.1"/>
</dbReference>
<dbReference type="EMBL" id="FWFO01000001">
    <property type="protein sequence ID" value="SLN19707.1"/>
    <property type="molecule type" value="Genomic_DNA"/>
</dbReference>
<feature type="domain" description="Amidohydrolase-related" evidence="1">
    <location>
        <begin position="30"/>
        <end position="293"/>
    </location>
</feature>
<name>A0A1Y5RKG6_9RHOB</name>
<dbReference type="InterPro" id="IPR052358">
    <property type="entry name" value="Aro_Compnd_Degr_Hydrolases"/>
</dbReference>
<proteinExistence type="predicted"/>
<keyword evidence="3" id="KW-1185">Reference proteome</keyword>
<dbReference type="PANTHER" id="PTHR35563:SF2">
    <property type="entry name" value="BARREL METAL-DEPENDENT HYDROLASE, PUTATIVE (AFU_ORTHOLOGUE AFUA_1G16240)-RELATED"/>
    <property type="match status" value="1"/>
</dbReference>
<accession>A0A1Y5RKG6</accession>
<dbReference type="AlphaFoldDB" id="A0A1Y5RKG6"/>
<organism evidence="2 3">
    <name type="scientific">Falsiruegeria litorea R37</name>
    <dbReference type="NCBI Taxonomy" id="1200284"/>
    <lineage>
        <taxon>Bacteria</taxon>
        <taxon>Pseudomonadati</taxon>
        <taxon>Pseudomonadota</taxon>
        <taxon>Alphaproteobacteria</taxon>
        <taxon>Rhodobacterales</taxon>
        <taxon>Roseobacteraceae</taxon>
        <taxon>Falsiruegeria</taxon>
    </lineage>
</organism>